<protein>
    <recommendedName>
        <fullName evidence="2">DNA-directed DNA polymerase</fullName>
        <ecNumber evidence="2">2.7.7.7</ecNumber>
    </recommendedName>
</protein>
<dbReference type="NCBIfam" id="NF005846">
    <property type="entry name" value="PRK07764.1-6"/>
    <property type="match status" value="1"/>
</dbReference>
<evidence type="ECO:0000256" key="4">
    <source>
        <dbReference type="ARBA" id="ARBA00022695"/>
    </source>
</evidence>
<evidence type="ECO:0000256" key="10">
    <source>
        <dbReference type="ARBA" id="ARBA00022932"/>
    </source>
</evidence>
<dbReference type="AlphaFoldDB" id="A0A6J7G4B2"/>
<dbReference type="InterPro" id="IPR003593">
    <property type="entry name" value="AAA+_ATPase"/>
</dbReference>
<keyword evidence="10" id="KW-0239">DNA-directed DNA polymerase</keyword>
<evidence type="ECO:0000256" key="1">
    <source>
        <dbReference type="ARBA" id="ARBA00006360"/>
    </source>
</evidence>
<keyword evidence="7" id="KW-0547">Nucleotide-binding</keyword>
<reference evidence="14" key="1">
    <citation type="submission" date="2020-05" db="EMBL/GenBank/DDBJ databases">
        <authorList>
            <person name="Chiriac C."/>
            <person name="Salcher M."/>
            <person name="Ghai R."/>
            <person name="Kavagutti S V."/>
        </authorList>
    </citation>
    <scope>NUCLEOTIDE SEQUENCE</scope>
</reference>
<feature type="domain" description="AAA+ ATPase" evidence="13">
    <location>
        <begin position="34"/>
        <end position="177"/>
    </location>
</feature>
<keyword evidence="5" id="KW-0235">DNA replication</keyword>
<dbReference type="GO" id="GO:0005524">
    <property type="term" value="F:ATP binding"/>
    <property type="evidence" value="ECO:0007669"/>
    <property type="project" value="UniProtKB-KW"/>
</dbReference>
<feature type="compositionally biased region" description="Low complexity" evidence="12">
    <location>
        <begin position="472"/>
        <end position="484"/>
    </location>
</feature>
<dbReference type="InterPro" id="IPR008921">
    <property type="entry name" value="DNA_pol3_clamp-load_cplx_C"/>
</dbReference>
<dbReference type="Pfam" id="PF13177">
    <property type="entry name" value="DNA_pol3_delta2"/>
    <property type="match status" value="1"/>
</dbReference>
<dbReference type="Gene3D" id="1.20.272.10">
    <property type="match status" value="1"/>
</dbReference>
<evidence type="ECO:0000256" key="8">
    <source>
        <dbReference type="ARBA" id="ARBA00022833"/>
    </source>
</evidence>
<dbReference type="GO" id="GO:0003887">
    <property type="term" value="F:DNA-directed DNA polymerase activity"/>
    <property type="evidence" value="ECO:0007669"/>
    <property type="project" value="UniProtKB-KW"/>
</dbReference>
<evidence type="ECO:0000256" key="2">
    <source>
        <dbReference type="ARBA" id="ARBA00012417"/>
    </source>
</evidence>
<dbReference type="InterPro" id="IPR022754">
    <property type="entry name" value="DNA_pol_III_gamma-3"/>
</dbReference>
<dbReference type="SUPFAM" id="SSF48019">
    <property type="entry name" value="post-AAA+ oligomerization domain-like"/>
    <property type="match status" value="1"/>
</dbReference>
<keyword evidence="3" id="KW-0808">Transferase</keyword>
<dbReference type="SMART" id="SM00382">
    <property type="entry name" value="AAA"/>
    <property type="match status" value="1"/>
</dbReference>
<dbReference type="NCBIfam" id="TIGR02397">
    <property type="entry name" value="dnaX_nterm"/>
    <property type="match status" value="1"/>
</dbReference>
<proteinExistence type="inferred from homology"/>
<comment type="similarity">
    <text evidence="1">Belongs to the DnaX/STICHEL family.</text>
</comment>
<dbReference type="Pfam" id="PF12169">
    <property type="entry name" value="DNA_pol3_gamma3"/>
    <property type="match status" value="1"/>
</dbReference>
<dbReference type="GO" id="GO:0006261">
    <property type="term" value="P:DNA-templated DNA replication"/>
    <property type="evidence" value="ECO:0007669"/>
    <property type="project" value="TreeGrafter"/>
</dbReference>
<name>A0A6J7G4B2_9ZZZZ</name>
<dbReference type="EMBL" id="CAFBMC010000052">
    <property type="protein sequence ID" value="CAB4902076.1"/>
    <property type="molecule type" value="Genomic_DNA"/>
</dbReference>
<dbReference type="GO" id="GO:0046872">
    <property type="term" value="F:metal ion binding"/>
    <property type="evidence" value="ECO:0007669"/>
    <property type="project" value="UniProtKB-KW"/>
</dbReference>
<evidence type="ECO:0000313" key="14">
    <source>
        <dbReference type="EMBL" id="CAB4902076.1"/>
    </source>
</evidence>
<dbReference type="InterPro" id="IPR045085">
    <property type="entry name" value="HLD_clamp_pol_III_gamma_tau"/>
</dbReference>
<evidence type="ECO:0000256" key="7">
    <source>
        <dbReference type="ARBA" id="ARBA00022741"/>
    </source>
</evidence>
<dbReference type="InterPro" id="IPR050238">
    <property type="entry name" value="DNA_Rep/Repair_Clamp_Loader"/>
</dbReference>
<dbReference type="FunFam" id="3.40.50.300:FF:000014">
    <property type="entry name" value="DNA polymerase III subunit gamma/tau"/>
    <property type="match status" value="1"/>
</dbReference>
<keyword evidence="4" id="KW-0548">Nucleotidyltransferase</keyword>
<keyword evidence="8" id="KW-0862">Zinc</keyword>
<gene>
    <name evidence="14" type="ORF">UFOPK3495_01016</name>
</gene>
<comment type="catalytic activity">
    <reaction evidence="11">
        <text>DNA(n) + a 2'-deoxyribonucleoside 5'-triphosphate = DNA(n+1) + diphosphate</text>
        <dbReference type="Rhea" id="RHEA:22508"/>
        <dbReference type="Rhea" id="RHEA-COMP:17339"/>
        <dbReference type="Rhea" id="RHEA-COMP:17340"/>
        <dbReference type="ChEBI" id="CHEBI:33019"/>
        <dbReference type="ChEBI" id="CHEBI:61560"/>
        <dbReference type="ChEBI" id="CHEBI:173112"/>
        <dbReference type="EC" id="2.7.7.7"/>
    </reaction>
</comment>
<dbReference type="GO" id="GO:0003677">
    <property type="term" value="F:DNA binding"/>
    <property type="evidence" value="ECO:0007669"/>
    <property type="project" value="InterPro"/>
</dbReference>
<dbReference type="GO" id="GO:0009360">
    <property type="term" value="C:DNA polymerase III complex"/>
    <property type="evidence" value="ECO:0007669"/>
    <property type="project" value="InterPro"/>
</dbReference>
<accession>A0A6J7G4B2</accession>
<feature type="region of interest" description="Disordered" evidence="12">
    <location>
        <begin position="472"/>
        <end position="496"/>
    </location>
</feature>
<dbReference type="Pfam" id="PF22608">
    <property type="entry name" value="DNAX_ATPase_lid"/>
    <property type="match status" value="1"/>
</dbReference>
<dbReference type="Gene3D" id="3.40.50.300">
    <property type="entry name" value="P-loop containing nucleotide triphosphate hydrolases"/>
    <property type="match status" value="1"/>
</dbReference>
<evidence type="ECO:0000259" key="13">
    <source>
        <dbReference type="SMART" id="SM00382"/>
    </source>
</evidence>
<evidence type="ECO:0000256" key="6">
    <source>
        <dbReference type="ARBA" id="ARBA00022723"/>
    </source>
</evidence>
<dbReference type="SUPFAM" id="SSF52540">
    <property type="entry name" value="P-loop containing nucleoside triphosphate hydrolases"/>
    <property type="match status" value="1"/>
</dbReference>
<dbReference type="InterPro" id="IPR027417">
    <property type="entry name" value="P-loop_NTPase"/>
</dbReference>
<keyword evidence="6" id="KW-0479">Metal-binding</keyword>
<dbReference type="InterPro" id="IPR012763">
    <property type="entry name" value="DNA_pol_III_sug/sutau_N"/>
</dbReference>
<dbReference type="PANTHER" id="PTHR11669:SF0">
    <property type="entry name" value="PROTEIN STICHEL-LIKE 2"/>
    <property type="match status" value="1"/>
</dbReference>
<keyword evidence="9" id="KW-0067">ATP-binding</keyword>
<dbReference type="PANTHER" id="PTHR11669">
    <property type="entry name" value="REPLICATION FACTOR C / DNA POLYMERASE III GAMMA-TAU SUBUNIT"/>
    <property type="match status" value="1"/>
</dbReference>
<evidence type="ECO:0000256" key="5">
    <source>
        <dbReference type="ARBA" id="ARBA00022705"/>
    </source>
</evidence>
<dbReference type="EC" id="2.7.7.7" evidence="2"/>
<evidence type="ECO:0000256" key="12">
    <source>
        <dbReference type="SAM" id="MobiDB-lite"/>
    </source>
</evidence>
<evidence type="ECO:0000256" key="3">
    <source>
        <dbReference type="ARBA" id="ARBA00022679"/>
    </source>
</evidence>
<dbReference type="Gene3D" id="1.10.8.60">
    <property type="match status" value="1"/>
</dbReference>
<organism evidence="14">
    <name type="scientific">freshwater metagenome</name>
    <dbReference type="NCBI Taxonomy" id="449393"/>
    <lineage>
        <taxon>unclassified sequences</taxon>
        <taxon>metagenomes</taxon>
        <taxon>ecological metagenomes</taxon>
    </lineage>
</organism>
<sequence>MALYRTYRPASLSEVVGQEHVTGPLTRALQNNLTHHAYLFAGPRGCGKTSTARIMARSLNCEQGPTPTPCGVCQSCLDLAPNGAGSIDVIELDAASHGGVEDTRDLRERAMFAPASSRYKVYIIDEAHMVTSAGFNALLKLVEEPPPHVRFIFATTEVDKVLPTIRSRTHNYTFRLVSARELQIHLASICEQEGVSADAAALALIAKAGAGSVRDSLSILGQVIAGSGPEGVTYADTVMQLGMTDMTLLDETVDALIARDGAALFGTIEKVMDAGHEPRRFVSDLVERLRDLIVLQHVPGAAAAALIDGPDELVARELEQSKLIGTAELSRAADIVSEALGELKGATAPRLQLELMCARLLLPAIDADERGLRARLDQIERRLASAPVDAILAAKPGATAHVAAPPVSAPPVARKLSDIAPSTAGLIVDAVVDDEPAPEVETETTVDVAPVAPAAASRMPVVAEPAAVASKSAAPKIPKAGPPAQSAPVEAKPTTGPVSGAIGDAPPLSDFVTMWPAVMEATKTYSRVAWMLFNASQPLSVANGTLAVGVPNAGQVNNARTSGHDERLRQAILDVMRADVRIDVVLAPNAVAPSGTGSPVSAAAVAEVDAPSLDDDDQDDESGVDLAIRALGATQIGEIEH</sequence>
<dbReference type="CDD" id="cd00009">
    <property type="entry name" value="AAA"/>
    <property type="match status" value="1"/>
</dbReference>
<evidence type="ECO:0000256" key="9">
    <source>
        <dbReference type="ARBA" id="ARBA00022840"/>
    </source>
</evidence>
<evidence type="ECO:0000256" key="11">
    <source>
        <dbReference type="ARBA" id="ARBA00049244"/>
    </source>
</evidence>